<dbReference type="EMBL" id="VYKJ01000002">
    <property type="protein sequence ID" value="KAA9001763.1"/>
    <property type="molecule type" value="Genomic_DNA"/>
</dbReference>
<accession>A0A5J5G4G8</accession>
<dbReference type="PANTHER" id="PTHR47328:SF1">
    <property type="entry name" value="RUTC FAMILY PROTEIN YOAB"/>
    <property type="match status" value="1"/>
</dbReference>
<gene>
    <name evidence="1" type="ORF">FJU30_05585</name>
</gene>
<dbReference type="Pfam" id="PF01042">
    <property type="entry name" value="Ribonuc_L-PSP"/>
    <property type="match status" value="1"/>
</dbReference>
<organism evidence="1 2">
    <name type="scientific">Affinibrenneria salicis</name>
    <dbReference type="NCBI Taxonomy" id="2590031"/>
    <lineage>
        <taxon>Bacteria</taxon>
        <taxon>Pseudomonadati</taxon>
        <taxon>Pseudomonadota</taxon>
        <taxon>Gammaproteobacteria</taxon>
        <taxon>Enterobacterales</taxon>
        <taxon>Pectobacteriaceae</taxon>
        <taxon>Affinibrenneria</taxon>
    </lineage>
</organism>
<dbReference type="Proteomes" id="UP000335415">
    <property type="component" value="Unassembled WGS sequence"/>
</dbReference>
<dbReference type="InterPro" id="IPR006175">
    <property type="entry name" value="YjgF/YER057c/UK114"/>
</dbReference>
<protein>
    <submittedName>
        <fullName evidence="1">RidA family protein</fullName>
    </submittedName>
</protein>
<reference evidence="1 2" key="1">
    <citation type="submission" date="2019-09" db="EMBL/GenBank/DDBJ databases">
        <authorList>
            <person name="Li Y."/>
        </authorList>
    </citation>
    <scope>NUCLEOTIDE SEQUENCE [LARGE SCALE GENOMIC DNA]</scope>
    <source>
        <strain evidence="1 2">L3-3HA</strain>
    </source>
</reference>
<name>A0A5J5G4G8_9GAMM</name>
<dbReference type="InterPro" id="IPR035959">
    <property type="entry name" value="RutC-like_sf"/>
</dbReference>
<keyword evidence="2" id="KW-1185">Reference proteome</keyword>
<dbReference type="PANTHER" id="PTHR47328">
    <property type="match status" value="1"/>
</dbReference>
<dbReference type="Gene3D" id="3.30.1330.40">
    <property type="entry name" value="RutC-like"/>
    <property type="match status" value="1"/>
</dbReference>
<dbReference type="CDD" id="cd06150">
    <property type="entry name" value="YjgF_YER057c_UK114_like_2"/>
    <property type="match status" value="1"/>
</dbReference>
<evidence type="ECO:0000313" key="1">
    <source>
        <dbReference type="EMBL" id="KAA9001763.1"/>
    </source>
</evidence>
<dbReference type="OrthoDB" id="6899345at2"/>
<sequence length="114" mass="12521">MEINRINPADRWSDAVIHNGTLYCTCVANDLTADAGIQTASALAELDAVLRQAGSDKTRLLDVTIFLVDLRDFGAMNAVWDQWVTHGHAPVRCTVQAQLMDPRFKIEIKAIAAV</sequence>
<dbReference type="SUPFAM" id="SSF55298">
    <property type="entry name" value="YjgF-like"/>
    <property type="match status" value="1"/>
</dbReference>
<dbReference type="InterPro" id="IPR035709">
    <property type="entry name" value="YoaB-like"/>
</dbReference>
<evidence type="ECO:0000313" key="2">
    <source>
        <dbReference type="Proteomes" id="UP000335415"/>
    </source>
</evidence>
<proteinExistence type="predicted"/>
<comment type="caution">
    <text evidence="1">The sequence shown here is derived from an EMBL/GenBank/DDBJ whole genome shotgun (WGS) entry which is preliminary data.</text>
</comment>
<dbReference type="AlphaFoldDB" id="A0A5J5G4G8"/>
<dbReference type="RefSeq" id="WP_150434002.1">
    <property type="nucleotide sequence ID" value="NZ_VYKJ01000002.1"/>
</dbReference>